<feature type="region of interest" description="Disordered" evidence="1">
    <location>
        <begin position="22"/>
        <end position="45"/>
    </location>
</feature>
<feature type="chain" id="PRO_5045370541" description="DNA repair protein" evidence="2">
    <location>
        <begin position="20"/>
        <end position="138"/>
    </location>
</feature>
<keyword evidence="4" id="KW-1185">Reference proteome</keyword>
<dbReference type="EMBL" id="JAIWIU010000120">
    <property type="protein sequence ID" value="MCA2017771.1"/>
    <property type="molecule type" value="Genomic_DNA"/>
</dbReference>
<protein>
    <recommendedName>
        <fullName evidence="5">DNA repair protein</fullName>
    </recommendedName>
</protein>
<gene>
    <name evidence="3" type="ORF">LDJ79_16745</name>
</gene>
<accession>A0ABS7YQ24</accession>
<feature type="compositionally biased region" description="Basic and acidic residues" evidence="1">
    <location>
        <begin position="35"/>
        <end position="45"/>
    </location>
</feature>
<keyword evidence="2" id="KW-0732">Signal</keyword>
<dbReference type="Proteomes" id="UP001199044">
    <property type="component" value="Unassembled WGS sequence"/>
</dbReference>
<evidence type="ECO:0000256" key="1">
    <source>
        <dbReference type="SAM" id="MobiDB-lite"/>
    </source>
</evidence>
<name>A0ABS7YQ24_9VIBR</name>
<evidence type="ECO:0000313" key="3">
    <source>
        <dbReference type="EMBL" id="MCA2017771.1"/>
    </source>
</evidence>
<evidence type="ECO:0000256" key="2">
    <source>
        <dbReference type="SAM" id="SignalP"/>
    </source>
</evidence>
<proteinExistence type="predicted"/>
<reference evidence="4" key="1">
    <citation type="submission" date="2023-07" db="EMBL/GenBank/DDBJ databases">
        <title>Molecular identification of indigenous halophilic bacteria isolated from red sea cost, biodegradation of synthetic dyes and assessment of degraded metabolite toxicity.</title>
        <authorList>
            <person name="Chaieb K."/>
            <person name="Altayb H.N."/>
        </authorList>
    </citation>
    <scope>NUCLEOTIDE SEQUENCE [LARGE SCALE GENOMIC DNA]</scope>
    <source>
        <strain evidence="4">K20</strain>
    </source>
</reference>
<sequence length="138" mass="15431">MAIPWLIGGAVLIAGVVSAALSDDDSSSSTSTGYREVEQEKERAEAERKIKLEKAKLEQYQRQVAEQNRAHANRLINKYSLSISADSLISASKNGNLEISAVQAFQESKKSIQRKQQIERISKQLEEMKQLENDLINL</sequence>
<dbReference type="RefSeq" id="WP_225251417.1">
    <property type="nucleotide sequence ID" value="NZ_JAIWIU010000120.1"/>
</dbReference>
<evidence type="ECO:0008006" key="5">
    <source>
        <dbReference type="Google" id="ProtNLM"/>
    </source>
</evidence>
<evidence type="ECO:0000313" key="4">
    <source>
        <dbReference type="Proteomes" id="UP001199044"/>
    </source>
</evidence>
<organism evidence="3 4">
    <name type="scientific">Vibrio tritonius</name>
    <dbReference type="NCBI Taxonomy" id="1435069"/>
    <lineage>
        <taxon>Bacteria</taxon>
        <taxon>Pseudomonadati</taxon>
        <taxon>Pseudomonadota</taxon>
        <taxon>Gammaproteobacteria</taxon>
        <taxon>Vibrionales</taxon>
        <taxon>Vibrionaceae</taxon>
        <taxon>Vibrio</taxon>
    </lineage>
</organism>
<feature type="signal peptide" evidence="2">
    <location>
        <begin position="1"/>
        <end position="19"/>
    </location>
</feature>
<comment type="caution">
    <text evidence="3">The sequence shown here is derived from an EMBL/GenBank/DDBJ whole genome shotgun (WGS) entry which is preliminary data.</text>
</comment>